<evidence type="ECO:0000256" key="1">
    <source>
        <dbReference type="ARBA" id="ARBA00004141"/>
    </source>
</evidence>
<keyword evidence="7" id="KW-0106">Calcium</keyword>
<organism evidence="10 11">
    <name type="scientific">Bemisia tabaci</name>
    <name type="common">Sweetpotato whitefly</name>
    <name type="synonym">Aleurodes tabaci</name>
    <dbReference type="NCBI Taxonomy" id="7038"/>
    <lineage>
        <taxon>Eukaryota</taxon>
        <taxon>Metazoa</taxon>
        <taxon>Ecdysozoa</taxon>
        <taxon>Arthropoda</taxon>
        <taxon>Hexapoda</taxon>
        <taxon>Insecta</taxon>
        <taxon>Pterygota</taxon>
        <taxon>Neoptera</taxon>
        <taxon>Paraneoptera</taxon>
        <taxon>Hemiptera</taxon>
        <taxon>Sternorrhyncha</taxon>
        <taxon>Aleyrodoidea</taxon>
        <taxon>Aleyrodidae</taxon>
        <taxon>Aleyrodinae</taxon>
        <taxon>Bemisia</taxon>
    </lineage>
</organism>
<evidence type="ECO:0000256" key="8">
    <source>
        <dbReference type="PIRSR" id="PIRSR608901-2"/>
    </source>
</evidence>
<feature type="binding site" evidence="7">
    <location>
        <position position="27"/>
    </location>
    <ligand>
        <name>Ca(2+)</name>
        <dbReference type="ChEBI" id="CHEBI:29108"/>
    </ligand>
</feature>
<evidence type="ECO:0000256" key="3">
    <source>
        <dbReference type="ARBA" id="ARBA00022692"/>
    </source>
</evidence>
<feature type="binding site" evidence="8">
    <location>
        <position position="231"/>
    </location>
    <ligand>
        <name>Zn(2+)</name>
        <dbReference type="ChEBI" id="CHEBI:29105"/>
        <note>catalytic</note>
    </ligand>
</feature>
<sequence length="282" mass="33101">MAPNINSEELIGYWGRPTSTVDWCEKNYEFSIYVAEMSNTISNLMMILPPLWGIREIIKYKLDKIFILCQILLLTVGLGSTAFHMTLLYEMQLFDELPMVWGTCVSVYILKNLSSEEPKQIRNNGQNTLRKLVLASTLFFFAVSFTTIYLWWPQPFFQHTSFAVLLFVSFYLQYKITRNSQCSLCQKFLKFTIFFFVFGFSLWIIDKAACSQLTSLRARIPVYFNPVTQLHSWWHIFAGYASYLQILLCIHSWYDLEISSSKKTLRFENGFSLRPTVSKKRR</sequence>
<evidence type="ECO:0000256" key="5">
    <source>
        <dbReference type="ARBA" id="ARBA00022989"/>
    </source>
</evidence>
<dbReference type="KEGG" id="btab:109037522"/>
<comment type="similarity">
    <text evidence="2 9">Belongs to the alkaline ceramidase family.</text>
</comment>
<dbReference type="EC" id="3.5.1.-" evidence="9"/>
<keyword evidence="3 9" id="KW-0812">Transmembrane</keyword>
<feature type="binding site" evidence="8">
    <location>
        <position position="235"/>
    </location>
    <ligand>
        <name>Zn(2+)</name>
        <dbReference type="ChEBI" id="CHEBI:29105"/>
        <note>catalytic</note>
    </ligand>
</feature>
<evidence type="ECO:0000256" key="6">
    <source>
        <dbReference type="ARBA" id="ARBA00023136"/>
    </source>
</evidence>
<evidence type="ECO:0000256" key="7">
    <source>
        <dbReference type="PIRSR" id="PIRSR608901-1"/>
    </source>
</evidence>
<keyword evidence="5 9" id="KW-1133">Transmembrane helix</keyword>
<name>A0A9P0A3U5_BEMTA</name>
<feature type="binding site" evidence="7">
    <location>
        <position position="22"/>
    </location>
    <ligand>
        <name>Ca(2+)</name>
        <dbReference type="ChEBI" id="CHEBI:29108"/>
    </ligand>
</feature>
<dbReference type="PANTHER" id="PTHR46187:SF3">
    <property type="entry name" value="ALKALINE CERAMIDASE 3"/>
    <property type="match status" value="1"/>
</dbReference>
<reference evidence="10" key="1">
    <citation type="submission" date="2021-12" db="EMBL/GenBank/DDBJ databases">
        <authorList>
            <person name="King R."/>
        </authorList>
    </citation>
    <scope>NUCLEOTIDE SEQUENCE</scope>
</reference>
<comment type="caution">
    <text evidence="9">Lacks conserved residue(s) required for the propagation of feature annotation.</text>
</comment>
<dbReference type="PANTHER" id="PTHR46187">
    <property type="entry name" value="ALKALINE CERAMIDASE 3"/>
    <property type="match status" value="1"/>
</dbReference>
<evidence type="ECO:0000256" key="4">
    <source>
        <dbReference type="ARBA" id="ARBA00022801"/>
    </source>
</evidence>
<evidence type="ECO:0000313" key="10">
    <source>
        <dbReference type="EMBL" id="CAH0383584.1"/>
    </source>
</evidence>
<dbReference type="GO" id="GO:0005789">
    <property type="term" value="C:endoplasmic reticulum membrane"/>
    <property type="evidence" value="ECO:0007669"/>
    <property type="project" value="TreeGrafter"/>
</dbReference>
<gene>
    <name evidence="10" type="ORF">BEMITA_LOCUS3022</name>
</gene>
<evidence type="ECO:0000313" key="11">
    <source>
        <dbReference type="Proteomes" id="UP001152759"/>
    </source>
</evidence>
<feature type="transmembrane region" description="Helical" evidence="9">
    <location>
        <begin position="158"/>
        <end position="176"/>
    </location>
</feature>
<dbReference type="GO" id="GO:0046514">
    <property type="term" value="P:ceramide catabolic process"/>
    <property type="evidence" value="ECO:0007669"/>
    <property type="project" value="TreeGrafter"/>
</dbReference>
<feature type="binding site" evidence="8">
    <location>
        <position position="84"/>
    </location>
    <ligand>
        <name>Zn(2+)</name>
        <dbReference type="ChEBI" id="CHEBI:29105"/>
        <note>catalytic</note>
    </ligand>
</feature>
<keyword evidence="9" id="KW-0443">Lipid metabolism</keyword>
<dbReference type="AlphaFoldDB" id="A0A9P0A3U5"/>
<feature type="transmembrane region" description="Helical" evidence="9">
    <location>
        <begin position="188"/>
        <end position="205"/>
    </location>
</feature>
<feature type="transmembrane region" description="Helical" evidence="9">
    <location>
        <begin position="233"/>
        <end position="254"/>
    </location>
</feature>
<keyword evidence="6 9" id="KW-0472">Membrane</keyword>
<accession>A0A9P0A3U5</accession>
<comment type="cofactor">
    <cofactor evidence="8">
        <name>Zn(2+)</name>
        <dbReference type="ChEBI" id="CHEBI:29105"/>
    </cofactor>
</comment>
<dbReference type="EMBL" id="OU963871">
    <property type="protein sequence ID" value="CAH0383584.1"/>
    <property type="molecule type" value="Genomic_DNA"/>
</dbReference>
<dbReference type="GO" id="GO:0046872">
    <property type="term" value="F:metal ion binding"/>
    <property type="evidence" value="ECO:0007669"/>
    <property type="project" value="UniProtKB-KW"/>
</dbReference>
<feature type="transmembrane region" description="Helical" evidence="9">
    <location>
        <begin position="93"/>
        <end position="111"/>
    </location>
</feature>
<feature type="binding site" evidence="7">
    <location>
        <position position="25"/>
    </location>
    <ligand>
        <name>Ca(2+)</name>
        <dbReference type="ChEBI" id="CHEBI:29108"/>
    </ligand>
</feature>
<feature type="binding site" evidence="7">
    <location>
        <position position="36"/>
    </location>
    <ligand>
        <name>Ca(2+)</name>
        <dbReference type="ChEBI" id="CHEBI:29108"/>
    </ligand>
</feature>
<evidence type="ECO:0000256" key="2">
    <source>
        <dbReference type="ARBA" id="ARBA00009780"/>
    </source>
</evidence>
<comment type="function">
    <text evidence="9">Hydrolyzes the sphingolipid ceramide into sphingosine and free fatty acid.</text>
</comment>
<dbReference type="Pfam" id="PF05875">
    <property type="entry name" value="Ceramidase"/>
    <property type="match status" value="1"/>
</dbReference>
<feature type="transmembrane region" description="Helical" evidence="9">
    <location>
        <begin position="132"/>
        <end position="152"/>
    </location>
</feature>
<comment type="subcellular location">
    <subcellularLocation>
        <location evidence="1">Membrane</location>
        <topology evidence="1">Multi-pass membrane protein</topology>
    </subcellularLocation>
</comment>
<feature type="binding site" evidence="7">
    <location>
        <position position="23"/>
    </location>
    <ligand>
        <name>Ca(2+)</name>
        <dbReference type="ChEBI" id="CHEBI:29108"/>
    </ligand>
</feature>
<dbReference type="InterPro" id="IPR008901">
    <property type="entry name" value="ACER"/>
</dbReference>
<proteinExistence type="inferred from homology"/>
<feature type="transmembrane region" description="Helical" evidence="9">
    <location>
        <begin position="65"/>
        <end position="87"/>
    </location>
</feature>
<evidence type="ECO:0000256" key="9">
    <source>
        <dbReference type="RuleBase" id="RU364079"/>
    </source>
</evidence>
<dbReference type="Proteomes" id="UP001152759">
    <property type="component" value="Chromosome 10"/>
</dbReference>
<keyword evidence="4 9" id="KW-0378">Hydrolase</keyword>
<keyword evidence="7" id="KW-0479">Metal-binding</keyword>
<protein>
    <recommendedName>
        <fullName evidence="9">Alkaline ceramidase</fullName>
        <ecNumber evidence="9">3.5.1.-</ecNumber>
    </recommendedName>
</protein>
<keyword evidence="11" id="KW-1185">Reference proteome</keyword>
<keyword evidence="8" id="KW-0862">Zinc</keyword>
<dbReference type="GO" id="GO:0046513">
    <property type="term" value="P:ceramide biosynthetic process"/>
    <property type="evidence" value="ECO:0007669"/>
    <property type="project" value="TreeGrafter"/>
</dbReference>
<dbReference type="GO" id="GO:0016811">
    <property type="term" value="F:hydrolase activity, acting on carbon-nitrogen (but not peptide) bonds, in linear amides"/>
    <property type="evidence" value="ECO:0007669"/>
    <property type="project" value="InterPro"/>
</dbReference>